<evidence type="ECO:0000259" key="9">
    <source>
        <dbReference type="Pfam" id="PF02781"/>
    </source>
</evidence>
<dbReference type="PANTHER" id="PTHR23429:SF0">
    <property type="entry name" value="GLUCOSE-6-PHOSPHATE 1-DEHYDROGENASE"/>
    <property type="match status" value="1"/>
</dbReference>
<feature type="binding site" evidence="7">
    <location>
        <position position="175"/>
    </location>
    <ligand>
        <name>substrate</name>
    </ligand>
</feature>
<dbReference type="InterPro" id="IPR001282">
    <property type="entry name" value="G6P_DH"/>
</dbReference>
<dbReference type="Pfam" id="PF00479">
    <property type="entry name" value="G6PD_N"/>
    <property type="match status" value="1"/>
</dbReference>
<accession>A0A1G9VDT9</accession>
<dbReference type="EC" id="1.1.1.49" evidence="7"/>
<dbReference type="Gene3D" id="3.30.360.10">
    <property type="entry name" value="Dihydrodipicolinate Reductase, domain 2"/>
    <property type="match status" value="1"/>
</dbReference>
<evidence type="ECO:0000313" key="10">
    <source>
        <dbReference type="EMBL" id="SDM70250.1"/>
    </source>
</evidence>
<dbReference type="RefSeq" id="WP_093782319.1">
    <property type="nucleotide sequence ID" value="NZ_FNIE01000001.1"/>
</dbReference>
<keyword evidence="5 7" id="KW-0560">Oxidoreductase</keyword>
<evidence type="ECO:0000259" key="8">
    <source>
        <dbReference type="Pfam" id="PF00479"/>
    </source>
</evidence>
<evidence type="ECO:0000256" key="7">
    <source>
        <dbReference type="HAMAP-Rule" id="MF_00966"/>
    </source>
</evidence>
<evidence type="ECO:0000256" key="3">
    <source>
        <dbReference type="ARBA" id="ARBA00022526"/>
    </source>
</evidence>
<evidence type="ECO:0000256" key="4">
    <source>
        <dbReference type="ARBA" id="ARBA00022857"/>
    </source>
</evidence>
<reference evidence="10 11" key="1">
    <citation type="submission" date="2016-10" db="EMBL/GenBank/DDBJ databases">
        <authorList>
            <person name="de Groot N.N."/>
        </authorList>
    </citation>
    <scope>NUCLEOTIDE SEQUENCE [LARGE SCALE GENOMIC DNA]</scope>
    <source>
        <strain evidence="10 11">CGMCC 4.2022</strain>
    </source>
</reference>
<keyword evidence="4 7" id="KW-0521">NADP</keyword>
<feature type="binding site" evidence="7">
    <location>
        <begin position="88"/>
        <end position="89"/>
    </location>
    <ligand>
        <name>NADP(+)</name>
        <dbReference type="ChEBI" id="CHEBI:58349"/>
    </ligand>
</feature>
<dbReference type="STRING" id="310781.SAMN05216259_101235"/>
<comment type="caution">
    <text evidence="7">Lacks conserved residue(s) required for the propagation of feature annotation.</text>
</comment>
<feature type="binding site" evidence="7">
    <location>
        <position position="228"/>
    </location>
    <ligand>
        <name>substrate</name>
    </ligand>
</feature>
<dbReference type="AlphaFoldDB" id="A0A1G9VDT9"/>
<dbReference type="InterPro" id="IPR036291">
    <property type="entry name" value="NAD(P)-bd_dom_sf"/>
</dbReference>
<dbReference type="GO" id="GO:0009051">
    <property type="term" value="P:pentose-phosphate shunt, oxidative branch"/>
    <property type="evidence" value="ECO:0007669"/>
    <property type="project" value="TreeGrafter"/>
</dbReference>
<dbReference type="NCBIfam" id="NF009492">
    <property type="entry name" value="PRK12853.1-3"/>
    <property type="match status" value="1"/>
</dbReference>
<dbReference type="Pfam" id="PF02781">
    <property type="entry name" value="G6PD_C"/>
    <property type="match status" value="1"/>
</dbReference>
<comment type="similarity">
    <text evidence="2 7">Belongs to the glucose-6-phosphate dehydrogenase family.</text>
</comment>
<feature type="active site" description="Proton acceptor" evidence="7">
    <location>
        <position position="233"/>
    </location>
</feature>
<dbReference type="PIRSF" id="PIRSF000110">
    <property type="entry name" value="G6PD"/>
    <property type="match status" value="1"/>
</dbReference>
<dbReference type="Gene3D" id="3.40.50.720">
    <property type="entry name" value="NAD(P)-binding Rossmann-like Domain"/>
    <property type="match status" value="1"/>
</dbReference>
<organism evidence="10 11">
    <name type="scientific">Actinacidiphila guanduensis</name>
    <dbReference type="NCBI Taxonomy" id="310781"/>
    <lineage>
        <taxon>Bacteria</taxon>
        <taxon>Bacillati</taxon>
        <taxon>Actinomycetota</taxon>
        <taxon>Actinomycetes</taxon>
        <taxon>Kitasatosporales</taxon>
        <taxon>Streptomycetaceae</taxon>
        <taxon>Actinacidiphila</taxon>
    </lineage>
</organism>
<keyword evidence="6 7" id="KW-0119">Carbohydrate metabolism</keyword>
<feature type="binding site" evidence="7">
    <location>
        <position position="209"/>
    </location>
    <ligand>
        <name>substrate</name>
    </ligand>
</feature>
<dbReference type="NCBIfam" id="TIGR00871">
    <property type="entry name" value="zwf"/>
    <property type="match status" value="1"/>
</dbReference>
<comment type="catalytic activity">
    <reaction evidence="7">
        <text>D-glucose 6-phosphate + NADP(+) = 6-phospho-D-glucono-1,5-lactone + NADPH + H(+)</text>
        <dbReference type="Rhea" id="RHEA:15841"/>
        <dbReference type="ChEBI" id="CHEBI:15378"/>
        <dbReference type="ChEBI" id="CHEBI:57783"/>
        <dbReference type="ChEBI" id="CHEBI:57955"/>
        <dbReference type="ChEBI" id="CHEBI:58349"/>
        <dbReference type="ChEBI" id="CHEBI:61548"/>
        <dbReference type="EC" id="1.1.1.49"/>
    </reaction>
</comment>
<feature type="binding site" evidence="7">
    <location>
        <position position="319"/>
    </location>
    <ligand>
        <name>substrate</name>
    </ligand>
</feature>
<protein>
    <recommendedName>
        <fullName evidence="7">Glucose-6-phosphate 1-dehydrogenase</fullName>
        <shortName evidence="7">G6PD</shortName>
        <ecNumber evidence="7">1.1.1.49</ecNumber>
    </recommendedName>
</protein>
<dbReference type="OrthoDB" id="9802739at2"/>
<dbReference type="SUPFAM" id="SSF51735">
    <property type="entry name" value="NAD(P)-binding Rossmann-fold domains"/>
    <property type="match status" value="1"/>
</dbReference>
<sequence length="468" mass="51357">MSGKQDAADVLVIFGITGDLARKMTLNSLYLLEAAGRLDCPIVGVALEDYSADRLRALVEDAVHAADPTADRDVLARLTRRISYVAGDFGDPGTYERLAAELRGRKRPLFYLEIPPALFARVVQGLGGAGLTGGARVLVEKPFGHDLETARALDRDLHRVLAEPQILRIDHFLGKQPVLDLTCLRFANTLIEPLWSREYITAVEITMAEDFGVEDRGRFYDDVGALRDVVQNHLLQVLALVAMEPPEAQGPDALWDRRAELFRSVADADPAMCVRGRYDGYEQVPGVRPGTTTETYVALRLQVDNPRWAGVPFFIRAGKALAATATEVRVVFAAPEQAGGPVAPAGPPNQIVLRVDPEPGLRTHLLSRNAEGTGTRDVHLDLPFALELGKPPTPYERLLHDALTGDRSLFTREDAVEESWRILQPLLDHPPDCEPYARGSWGPAAADRLVEGHLPWQIPWLPTPATAP</sequence>
<evidence type="ECO:0000256" key="5">
    <source>
        <dbReference type="ARBA" id="ARBA00023002"/>
    </source>
</evidence>
<dbReference type="UniPathway" id="UPA00115">
    <property type="reaction ID" value="UER00408"/>
</dbReference>
<feature type="domain" description="Glucose-6-phosphate dehydrogenase C-terminal" evidence="9">
    <location>
        <begin position="183"/>
        <end position="453"/>
    </location>
</feature>
<comment type="pathway">
    <text evidence="1 7">Carbohydrate degradation; pentose phosphate pathway; D-ribulose 5-phosphate from D-glucose 6-phosphate (oxidative stage): step 1/3.</text>
</comment>
<dbReference type="PROSITE" id="PS00069">
    <property type="entry name" value="G6P_DEHYDROGENASE"/>
    <property type="match status" value="1"/>
</dbReference>
<dbReference type="HAMAP" id="MF_00966">
    <property type="entry name" value="G6PD"/>
    <property type="match status" value="1"/>
</dbReference>
<dbReference type="GO" id="GO:0050661">
    <property type="term" value="F:NADP binding"/>
    <property type="evidence" value="ECO:0007669"/>
    <property type="project" value="UniProtKB-UniRule"/>
</dbReference>
<dbReference type="InterPro" id="IPR022675">
    <property type="entry name" value="G6P_DH_C"/>
</dbReference>
<dbReference type="Proteomes" id="UP000199341">
    <property type="component" value="Unassembled WGS sequence"/>
</dbReference>
<dbReference type="InterPro" id="IPR022674">
    <property type="entry name" value="G6P_DH_NAD-bd"/>
</dbReference>
<keyword evidence="3 7" id="KW-0313">Glucose metabolism</keyword>
<evidence type="ECO:0000256" key="6">
    <source>
        <dbReference type="ARBA" id="ARBA00023277"/>
    </source>
</evidence>
<keyword evidence="11" id="KW-1185">Reference proteome</keyword>
<comment type="function">
    <text evidence="7">Catalyzes the oxidation of glucose 6-phosphate to 6-phosphogluconolactone.</text>
</comment>
<dbReference type="GO" id="GO:0005829">
    <property type="term" value="C:cytosol"/>
    <property type="evidence" value="ECO:0007669"/>
    <property type="project" value="TreeGrafter"/>
</dbReference>
<dbReference type="EMBL" id="FNIE01000001">
    <property type="protein sequence ID" value="SDM70250.1"/>
    <property type="molecule type" value="Genomic_DNA"/>
</dbReference>
<dbReference type="GO" id="GO:0006006">
    <property type="term" value="P:glucose metabolic process"/>
    <property type="evidence" value="ECO:0007669"/>
    <property type="project" value="UniProtKB-KW"/>
</dbReference>
<evidence type="ECO:0000256" key="2">
    <source>
        <dbReference type="ARBA" id="ARBA00009975"/>
    </source>
</evidence>
<name>A0A1G9VDT9_9ACTN</name>
<evidence type="ECO:0000313" key="11">
    <source>
        <dbReference type="Proteomes" id="UP000199341"/>
    </source>
</evidence>
<proteinExistence type="inferred from homology"/>
<dbReference type="InterPro" id="IPR019796">
    <property type="entry name" value="G6P_DH_AS"/>
</dbReference>
<dbReference type="PRINTS" id="PR00079">
    <property type="entry name" value="G6PDHDRGNASE"/>
</dbReference>
<dbReference type="PANTHER" id="PTHR23429">
    <property type="entry name" value="GLUCOSE-6-PHOSPHATE 1-DEHYDROGENASE G6PD"/>
    <property type="match status" value="1"/>
</dbReference>
<dbReference type="SUPFAM" id="SSF55347">
    <property type="entry name" value="Glyceraldehyde-3-phosphate dehydrogenase-like, C-terminal domain"/>
    <property type="match status" value="1"/>
</dbReference>
<dbReference type="GO" id="GO:0004345">
    <property type="term" value="F:glucose-6-phosphate dehydrogenase activity"/>
    <property type="evidence" value="ECO:0007669"/>
    <property type="project" value="UniProtKB-UniRule"/>
</dbReference>
<evidence type="ECO:0000256" key="1">
    <source>
        <dbReference type="ARBA" id="ARBA00004937"/>
    </source>
</evidence>
<gene>
    <name evidence="7" type="primary">zwf</name>
    <name evidence="10" type="ORF">SAMN05216259_101235</name>
</gene>
<feature type="binding site" evidence="7">
    <location>
        <position position="141"/>
    </location>
    <ligand>
        <name>NADP(+)</name>
        <dbReference type="ChEBI" id="CHEBI:58349"/>
    </ligand>
</feature>
<feature type="binding site" evidence="7">
    <location>
        <position position="171"/>
    </location>
    <ligand>
        <name>substrate</name>
    </ligand>
</feature>
<feature type="domain" description="Glucose-6-phosphate dehydrogenase NAD-binding" evidence="8">
    <location>
        <begin position="12"/>
        <end position="178"/>
    </location>
</feature>